<sequence length="97" mass="10643">MQGYNSTSIGILIGSKSFNCSRVKPALGTDGINYPTMHIQLLNGTSRISEVFYRTVTNVGYGTSIYKAKVTAPEGLSVEVIPDILKFSRLHQDLSFK</sequence>
<evidence type="ECO:0000313" key="4">
    <source>
        <dbReference type="Proteomes" id="UP000265520"/>
    </source>
</evidence>
<evidence type="ECO:0000256" key="1">
    <source>
        <dbReference type="ARBA" id="ARBA00023180"/>
    </source>
</evidence>
<dbReference type="Pfam" id="PF17766">
    <property type="entry name" value="fn3_6"/>
    <property type="match status" value="1"/>
</dbReference>
<dbReference type="InterPro" id="IPR041469">
    <property type="entry name" value="Subtilisin-like_FN3"/>
</dbReference>
<evidence type="ECO:0000313" key="3">
    <source>
        <dbReference type="EMBL" id="MCI33872.1"/>
    </source>
</evidence>
<protein>
    <submittedName>
        <fullName evidence="3">Xylem serine proteinase 1-like</fullName>
    </submittedName>
</protein>
<feature type="non-terminal residue" evidence="3">
    <location>
        <position position="97"/>
    </location>
</feature>
<dbReference type="AlphaFoldDB" id="A0A392RCL4"/>
<reference evidence="3 4" key="1">
    <citation type="journal article" date="2018" name="Front. Plant Sci.">
        <title>Red Clover (Trifolium pratense) and Zigzag Clover (T. medium) - A Picture of Genomic Similarities and Differences.</title>
        <authorList>
            <person name="Dluhosova J."/>
            <person name="Istvanek J."/>
            <person name="Nedelnik J."/>
            <person name="Repkova J."/>
        </authorList>
    </citation>
    <scope>NUCLEOTIDE SEQUENCE [LARGE SCALE GENOMIC DNA]</scope>
    <source>
        <strain evidence="4">cv. 10/8</strain>
        <tissue evidence="3">Leaf</tissue>
    </source>
</reference>
<dbReference type="Gene3D" id="2.60.40.2310">
    <property type="match status" value="1"/>
</dbReference>
<accession>A0A392RCL4</accession>
<keyword evidence="4" id="KW-1185">Reference proteome</keyword>
<keyword evidence="1" id="KW-0325">Glycoprotein</keyword>
<feature type="domain" description="Subtilisin-like protease fibronectin type-III" evidence="2">
    <location>
        <begin position="32"/>
        <end position="97"/>
    </location>
</feature>
<organism evidence="3 4">
    <name type="scientific">Trifolium medium</name>
    <dbReference type="NCBI Taxonomy" id="97028"/>
    <lineage>
        <taxon>Eukaryota</taxon>
        <taxon>Viridiplantae</taxon>
        <taxon>Streptophyta</taxon>
        <taxon>Embryophyta</taxon>
        <taxon>Tracheophyta</taxon>
        <taxon>Spermatophyta</taxon>
        <taxon>Magnoliopsida</taxon>
        <taxon>eudicotyledons</taxon>
        <taxon>Gunneridae</taxon>
        <taxon>Pentapetalae</taxon>
        <taxon>rosids</taxon>
        <taxon>fabids</taxon>
        <taxon>Fabales</taxon>
        <taxon>Fabaceae</taxon>
        <taxon>Papilionoideae</taxon>
        <taxon>50 kb inversion clade</taxon>
        <taxon>NPAAA clade</taxon>
        <taxon>Hologalegina</taxon>
        <taxon>IRL clade</taxon>
        <taxon>Trifolieae</taxon>
        <taxon>Trifolium</taxon>
    </lineage>
</organism>
<comment type="caution">
    <text evidence="3">The sequence shown here is derived from an EMBL/GenBank/DDBJ whole genome shotgun (WGS) entry which is preliminary data.</text>
</comment>
<evidence type="ECO:0000259" key="2">
    <source>
        <dbReference type="Pfam" id="PF17766"/>
    </source>
</evidence>
<dbReference type="EMBL" id="LXQA010208257">
    <property type="protein sequence ID" value="MCI33872.1"/>
    <property type="molecule type" value="Genomic_DNA"/>
</dbReference>
<dbReference type="Proteomes" id="UP000265520">
    <property type="component" value="Unassembled WGS sequence"/>
</dbReference>
<name>A0A392RCL4_9FABA</name>
<proteinExistence type="predicted"/>